<evidence type="ECO:0000313" key="1">
    <source>
        <dbReference type="EMBL" id="KAI4365531.1"/>
    </source>
</evidence>
<accession>A0ACB9QGA8</accession>
<dbReference type="EMBL" id="CM042885">
    <property type="protein sequence ID" value="KAI4365531.1"/>
    <property type="molecule type" value="Genomic_DNA"/>
</dbReference>
<protein>
    <submittedName>
        <fullName evidence="1">Uncharacterized protein</fullName>
    </submittedName>
</protein>
<proteinExistence type="predicted"/>
<name>A0ACB9QGA8_9MYRT</name>
<dbReference type="Proteomes" id="UP001057402">
    <property type="component" value="Chromosome 6"/>
</dbReference>
<gene>
    <name evidence="1" type="ORF">MLD38_021510</name>
</gene>
<keyword evidence="2" id="KW-1185">Reference proteome</keyword>
<organism evidence="1 2">
    <name type="scientific">Melastoma candidum</name>
    <dbReference type="NCBI Taxonomy" id="119954"/>
    <lineage>
        <taxon>Eukaryota</taxon>
        <taxon>Viridiplantae</taxon>
        <taxon>Streptophyta</taxon>
        <taxon>Embryophyta</taxon>
        <taxon>Tracheophyta</taxon>
        <taxon>Spermatophyta</taxon>
        <taxon>Magnoliopsida</taxon>
        <taxon>eudicotyledons</taxon>
        <taxon>Gunneridae</taxon>
        <taxon>Pentapetalae</taxon>
        <taxon>rosids</taxon>
        <taxon>malvids</taxon>
        <taxon>Myrtales</taxon>
        <taxon>Melastomataceae</taxon>
        <taxon>Melastomatoideae</taxon>
        <taxon>Melastomateae</taxon>
        <taxon>Melastoma</taxon>
    </lineage>
</organism>
<reference evidence="2" key="1">
    <citation type="journal article" date="2023" name="Front. Plant Sci.">
        <title>Chromosomal-level genome assembly of Melastoma candidum provides insights into trichome evolution.</title>
        <authorList>
            <person name="Zhong Y."/>
            <person name="Wu W."/>
            <person name="Sun C."/>
            <person name="Zou P."/>
            <person name="Liu Y."/>
            <person name="Dai S."/>
            <person name="Zhou R."/>
        </authorList>
    </citation>
    <scope>NUCLEOTIDE SEQUENCE [LARGE SCALE GENOMIC DNA]</scope>
</reference>
<sequence length="158" mass="17346">MLHSQNKTKQVGSTILTRPVLVGITASYLDALNNGVVLTISSWQSIEEAERHKSYDSTIQVYKASFDRSKLPEEAALRGAHEAPMRNSWDAFNAGGVGASRRRFCTSLPKSFEDYKRTAFMDADLQCSIAIKSMVKRLRAACHSNDASSSQGSPCSII</sequence>
<evidence type="ECO:0000313" key="2">
    <source>
        <dbReference type="Proteomes" id="UP001057402"/>
    </source>
</evidence>
<comment type="caution">
    <text evidence="1">The sequence shown here is derived from an EMBL/GenBank/DDBJ whole genome shotgun (WGS) entry which is preliminary data.</text>
</comment>